<sequence length="213" mass="22402">MITEMKNKAMIAVVVIVLAAVGGYFLFSKGKTAPESINEIASGAKSLKELLASGVPQKCTFQSFDDSGKTEGTSFAAGGKVRADITNTISGKSTTSHMISDNKTSYIWQDGEKTGFKMTVTEADTAATSVPAPGDNSVASESDLNQKADYKCSAWVPDDSLFTPPLDVKFTDFSQTLNSSPGTNGSENSQQCSICDSLTGDDKTSCLSALNCK</sequence>
<dbReference type="EMBL" id="LBVU01000004">
    <property type="protein sequence ID" value="KKQ91655.1"/>
    <property type="molecule type" value="Genomic_DNA"/>
</dbReference>
<organism evidence="2 3">
    <name type="scientific">Candidatus Woesebacteria bacterium GW2011_GWB1_39_10</name>
    <dbReference type="NCBI Taxonomy" id="1618572"/>
    <lineage>
        <taxon>Bacteria</taxon>
        <taxon>Candidatus Woeseibacteriota</taxon>
    </lineage>
</organism>
<evidence type="ECO:0000313" key="2">
    <source>
        <dbReference type="EMBL" id="KKQ91655.1"/>
    </source>
</evidence>
<accession>A0A0G0LUI6</accession>
<feature type="transmembrane region" description="Helical" evidence="1">
    <location>
        <begin position="9"/>
        <end position="27"/>
    </location>
</feature>
<keyword evidence="1" id="KW-0472">Membrane</keyword>
<name>A0A0G0LUI6_9BACT</name>
<gene>
    <name evidence="2" type="ORF">UT17_C0004G0003</name>
</gene>
<keyword evidence="1" id="KW-1133">Transmembrane helix</keyword>
<dbReference type="STRING" id="1618572.UT17_C0004G0003"/>
<reference evidence="2 3" key="1">
    <citation type="journal article" date="2015" name="Nature">
        <title>rRNA introns, odd ribosomes, and small enigmatic genomes across a large radiation of phyla.</title>
        <authorList>
            <person name="Brown C.T."/>
            <person name="Hug L.A."/>
            <person name="Thomas B.C."/>
            <person name="Sharon I."/>
            <person name="Castelle C.J."/>
            <person name="Singh A."/>
            <person name="Wilkins M.J."/>
            <person name="Williams K.H."/>
            <person name="Banfield J.F."/>
        </authorList>
    </citation>
    <scope>NUCLEOTIDE SEQUENCE [LARGE SCALE GENOMIC DNA]</scope>
</reference>
<comment type="caution">
    <text evidence="2">The sequence shown here is derived from an EMBL/GenBank/DDBJ whole genome shotgun (WGS) entry which is preliminary data.</text>
</comment>
<evidence type="ECO:0000256" key="1">
    <source>
        <dbReference type="SAM" id="Phobius"/>
    </source>
</evidence>
<keyword evidence="1" id="KW-0812">Transmembrane</keyword>
<dbReference type="AlphaFoldDB" id="A0A0G0LUI6"/>
<proteinExistence type="predicted"/>
<protein>
    <submittedName>
        <fullName evidence="2">Uncharacterized protein</fullName>
    </submittedName>
</protein>
<evidence type="ECO:0000313" key="3">
    <source>
        <dbReference type="Proteomes" id="UP000034774"/>
    </source>
</evidence>
<dbReference type="Proteomes" id="UP000034774">
    <property type="component" value="Unassembled WGS sequence"/>
</dbReference>